<organism evidence="2 3">
    <name type="scientific">Oesophagostomum dentatum</name>
    <name type="common">Nodular worm</name>
    <dbReference type="NCBI Taxonomy" id="61180"/>
    <lineage>
        <taxon>Eukaryota</taxon>
        <taxon>Metazoa</taxon>
        <taxon>Ecdysozoa</taxon>
        <taxon>Nematoda</taxon>
        <taxon>Chromadorea</taxon>
        <taxon>Rhabditida</taxon>
        <taxon>Rhabditina</taxon>
        <taxon>Rhabditomorpha</taxon>
        <taxon>Strongyloidea</taxon>
        <taxon>Strongylidae</taxon>
        <taxon>Oesophagostomum</taxon>
    </lineage>
</organism>
<dbReference type="Pfam" id="PF04870">
    <property type="entry name" value="Moulting_cycle"/>
    <property type="match status" value="1"/>
</dbReference>
<feature type="transmembrane region" description="Helical" evidence="1">
    <location>
        <begin position="426"/>
        <end position="448"/>
    </location>
</feature>
<keyword evidence="1" id="KW-0812">Transmembrane</keyword>
<keyword evidence="1" id="KW-0472">Membrane</keyword>
<gene>
    <name evidence="2" type="ORF">OESDEN_02000</name>
</gene>
<reference evidence="2 3" key="1">
    <citation type="submission" date="2014-03" db="EMBL/GenBank/DDBJ databases">
        <title>Draft genome of the hookworm Oesophagostomum dentatum.</title>
        <authorList>
            <person name="Mitreva M."/>
        </authorList>
    </citation>
    <scope>NUCLEOTIDE SEQUENCE [LARGE SCALE GENOMIC DNA]</scope>
    <source>
        <strain evidence="2 3">OD-Hann</strain>
    </source>
</reference>
<dbReference type="PANTHER" id="PTHR21523">
    <property type="match status" value="1"/>
</dbReference>
<evidence type="ECO:0000256" key="1">
    <source>
        <dbReference type="SAM" id="Phobius"/>
    </source>
</evidence>
<dbReference type="PANTHER" id="PTHR21523:SF37">
    <property type="entry name" value="MLT-TEN (MLT-10) RELATED"/>
    <property type="match status" value="1"/>
</dbReference>
<keyword evidence="1" id="KW-1133">Transmembrane helix</keyword>
<dbReference type="InterPro" id="IPR006954">
    <property type="entry name" value="Mlt-10-like"/>
</dbReference>
<dbReference type="OrthoDB" id="5917548at2759"/>
<sequence>MNIYAKLSWKDIVSEIKEEGRKLKQKQRVKKMLQQRFDLFKSTLRDQGADKTLMKKMDVLSDDDDDEDEEMETMMLKAKEQEQAMSPEDKMMQVPVKLIREGLKMGMMMSGHNVSNFDRANVKLISPRLLSLVPEDSNDETVNLLSPSLFSLHNEGHGLEDEMSLAKALKLFDEQGHEEWLNFVIEASGVSDAVIKMKNANEAEEKRQIYEQYRGKDDQPLYFTKENVTEMYGPQETKKIDVFERLQKSLSQEQMLQMNSTGYVVMNTEQLELVYGPNSPFNDSSTHERLKNVSAPEVPHAIESTIRSLAEEAVQFKAQRKKDIVLTPLILMTVVNDPAIMSQPLILSPVLMVPVIWSPAVFGAVILSPWAFVPVLVSPRLLSPVILSPILLSAVILSPLALDPLILSPGALAPFILSPMVLCPFILSPVALAPLILNPFCLSPFILIPNVLSPLILSPFVLSPLILSPVAFSAFVLTPYVLSPVLGSPGTFFSAVLSPTWLS</sequence>
<name>A0A0B1TPH6_OESDE</name>
<evidence type="ECO:0000313" key="2">
    <source>
        <dbReference type="EMBL" id="KHJ98016.1"/>
    </source>
</evidence>
<dbReference type="Proteomes" id="UP000053660">
    <property type="component" value="Unassembled WGS sequence"/>
</dbReference>
<keyword evidence="3" id="KW-1185">Reference proteome</keyword>
<protein>
    <submittedName>
        <fullName evidence="2">Uncharacterized protein</fullName>
    </submittedName>
</protein>
<accession>A0A0B1TPH6</accession>
<feature type="transmembrane region" description="Helical" evidence="1">
    <location>
        <begin position="352"/>
        <end position="373"/>
    </location>
</feature>
<dbReference type="AlphaFoldDB" id="A0A0B1TPH6"/>
<feature type="transmembrane region" description="Helical" evidence="1">
    <location>
        <begin position="460"/>
        <end position="482"/>
    </location>
</feature>
<proteinExistence type="predicted"/>
<evidence type="ECO:0000313" key="3">
    <source>
        <dbReference type="Proteomes" id="UP000053660"/>
    </source>
</evidence>
<dbReference type="EMBL" id="KN549367">
    <property type="protein sequence ID" value="KHJ98016.1"/>
    <property type="molecule type" value="Genomic_DNA"/>
</dbReference>
<feature type="transmembrane region" description="Helical" evidence="1">
    <location>
        <begin position="385"/>
        <end position="406"/>
    </location>
</feature>